<comment type="catalytic activity">
    <reaction evidence="7">
        <text>L-threonyl-[protein] + ATP = O-phospho-L-threonyl-[protein] + ADP + H(+)</text>
        <dbReference type="Rhea" id="RHEA:46608"/>
        <dbReference type="Rhea" id="RHEA-COMP:11060"/>
        <dbReference type="Rhea" id="RHEA-COMP:11605"/>
        <dbReference type="ChEBI" id="CHEBI:15378"/>
        <dbReference type="ChEBI" id="CHEBI:30013"/>
        <dbReference type="ChEBI" id="CHEBI:30616"/>
        <dbReference type="ChEBI" id="CHEBI:61977"/>
        <dbReference type="ChEBI" id="CHEBI:456216"/>
        <dbReference type="EC" id="2.7.11.1"/>
    </reaction>
</comment>
<dbReference type="Proteomes" id="UP001163846">
    <property type="component" value="Unassembled WGS sequence"/>
</dbReference>
<accession>A0AA38P044</accession>
<dbReference type="Pfam" id="PF00069">
    <property type="entry name" value="Pkinase"/>
    <property type="match status" value="1"/>
</dbReference>
<evidence type="ECO:0000256" key="3">
    <source>
        <dbReference type="ARBA" id="ARBA00022679"/>
    </source>
</evidence>
<evidence type="ECO:0000313" key="12">
    <source>
        <dbReference type="EMBL" id="KAJ3833725.1"/>
    </source>
</evidence>
<dbReference type="InterPro" id="IPR011009">
    <property type="entry name" value="Kinase-like_dom_sf"/>
</dbReference>
<dbReference type="GO" id="GO:0005524">
    <property type="term" value="F:ATP binding"/>
    <property type="evidence" value="ECO:0007669"/>
    <property type="project" value="UniProtKB-UniRule"/>
</dbReference>
<dbReference type="InterPro" id="IPR017441">
    <property type="entry name" value="Protein_kinase_ATP_BS"/>
</dbReference>
<organism evidence="12 13">
    <name type="scientific">Lentinula raphanica</name>
    <dbReference type="NCBI Taxonomy" id="153919"/>
    <lineage>
        <taxon>Eukaryota</taxon>
        <taxon>Fungi</taxon>
        <taxon>Dikarya</taxon>
        <taxon>Basidiomycota</taxon>
        <taxon>Agaricomycotina</taxon>
        <taxon>Agaricomycetes</taxon>
        <taxon>Agaricomycetidae</taxon>
        <taxon>Agaricales</taxon>
        <taxon>Marasmiineae</taxon>
        <taxon>Omphalotaceae</taxon>
        <taxon>Lentinula</taxon>
    </lineage>
</organism>
<dbReference type="PANTHER" id="PTHR43895">
    <property type="entry name" value="CALCIUM/CALMODULIN-DEPENDENT PROTEIN KINASE KINASE-RELATED"/>
    <property type="match status" value="1"/>
</dbReference>
<comment type="caution">
    <text evidence="12">The sequence shown here is derived from an EMBL/GenBank/DDBJ whole genome shotgun (WGS) entry which is preliminary data.</text>
</comment>
<feature type="binding site" evidence="9">
    <location>
        <position position="57"/>
    </location>
    <ligand>
        <name>ATP</name>
        <dbReference type="ChEBI" id="CHEBI:30616"/>
    </ligand>
</feature>
<dbReference type="EC" id="2.7.11.1" evidence="1"/>
<evidence type="ECO:0000313" key="13">
    <source>
        <dbReference type="Proteomes" id="UP001163846"/>
    </source>
</evidence>
<evidence type="ECO:0000256" key="8">
    <source>
        <dbReference type="ARBA" id="ARBA00048679"/>
    </source>
</evidence>
<keyword evidence="13" id="KW-1185">Reference proteome</keyword>
<dbReference type="EMBL" id="MU806644">
    <property type="protein sequence ID" value="KAJ3833725.1"/>
    <property type="molecule type" value="Genomic_DNA"/>
</dbReference>
<comment type="similarity">
    <text evidence="10">Belongs to the protein kinase superfamily.</text>
</comment>
<evidence type="ECO:0000256" key="5">
    <source>
        <dbReference type="ARBA" id="ARBA00022777"/>
    </source>
</evidence>
<comment type="catalytic activity">
    <reaction evidence="8">
        <text>L-seryl-[protein] + ATP = O-phospho-L-seryl-[protein] + ADP + H(+)</text>
        <dbReference type="Rhea" id="RHEA:17989"/>
        <dbReference type="Rhea" id="RHEA-COMP:9863"/>
        <dbReference type="Rhea" id="RHEA-COMP:11604"/>
        <dbReference type="ChEBI" id="CHEBI:15378"/>
        <dbReference type="ChEBI" id="CHEBI:29999"/>
        <dbReference type="ChEBI" id="CHEBI:30616"/>
        <dbReference type="ChEBI" id="CHEBI:83421"/>
        <dbReference type="ChEBI" id="CHEBI:456216"/>
        <dbReference type="EC" id="2.7.11.1"/>
    </reaction>
</comment>
<dbReference type="InterPro" id="IPR000719">
    <property type="entry name" value="Prot_kinase_dom"/>
</dbReference>
<dbReference type="SUPFAM" id="SSF56112">
    <property type="entry name" value="Protein kinase-like (PK-like)"/>
    <property type="match status" value="1"/>
</dbReference>
<evidence type="ECO:0000256" key="10">
    <source>
        <dbReference type="RuleBase" id="RU000304"/>
    </source>
</evidence>
<dbReference type="FunFam" id="3.30.200.20:FF:000042">
    <property type="entry name" value="Aurora kinase A"/>
    <property type="match status" value="1"/>
</dbReference>
<name>A0AA38P044_9AGAR</name>
<reference evidence="12" key="1">
    <citation type="submission" date="2022-08" db="EMBL/GenBank/DDBJ databases">
        <authorList>
            <consortium name="DOE Joint Genome Institute"/>
            <person name="Min B."/>
            <person name="Riley R."/>
            <person name="Sierra-Patev S."/>
            <person name="Naranjo-Ortiz M."/>
            <person name="Looney B."/>
            <person name="Konkel Z."/>
            <person name="Slot J.C."/>
            <person name="Sakamoto Y."/>
            <person name="Steenwyk J.L."/>
            <person name="Rokas A."/>
            <person name="Carro J."/>
            <person name="Camarero S."/>
            <person name="Ferreira P."/>
            <person name="Molpeceres G."/>
            <person name="Ruiz-Duenas F.J."/>
            <person name="Serrano A."/>
            <person name="Henrissat B."/>
            <person name="Drula E."/>
            <person name="Hughes K.W."/>
            <person name="Mata J.L."/>
            <person name="Ishikawa N.K."/>
            <person name="Vargas-Isla R."/>
            <person name="Ushijima S."/>
            <person name="Smith C.A."/>
            <person name="Ahrendt S."/>
            <person name="Andreopoulos W."/>
            <person name="He G."/>
            <person name="Labutti K."/>
            <person name="Lipzen A."/>
            <person name="Ng V."/>
            <person name="Sandor L."/>
            <person name="Barry K."/>
            <person name="Martinez A.T."/>
            <person name="Xiao Y."/>
            <person name="Gibbons J.G."/>
            <person name="Terashima K."/>
            <person name="Hibbett D.S."/>
            <person name="Grigoriev I.V."/>
        </authorList>
    </citation>
    <scope>NUCLEOTIDE SEQUENCE</scope>
    <source>
        <strain evidence="12">TFB9207</strain>
    </source>
</reference>
<dbReference type="AlphaFoldDB" id="A0AA38P044"/>
<feature type="domain" description="Protein kinase" evidence="11">
    <location>
        <begin position="23"/>
        <end position="293"/>
    </location>
</feature>
<keyword evidence="4 9" id="KW-0547">Nucleotide-binding</keyword>
<keyword evidence="3" id="KW-0808">Transferase</keyword>
<evidence type="ECO:0000256" key="7">
    <source>
        <dbReference type="ARBA" id="ARBA00047899"/>
    </source>
</evidence>
<evidence type="ECO:0000256" key="9">
    <source>
        <dbReference type="PROSITE-ProRule" id="PRU10141"/>
    </source>
</evidence>
<dbReference type="Gene3D" id="1.10.510.10">
    <property type="entry name" value="Transferase(Phosphotransferase) domain 1"/>
    <property type="match status" value="1"/>
</dbReference>
<evidence type="ECO:0000256" key="2">
    <source>
        <dbReference type="ARBA" id="ARBA00022527"/>
    </source>
</evidence>
<proteinExistence type="inferred from homology"/>
<sequence length="477" mass="53393">MPSTKATSRMPDFSSQEILDGRFRLLDLLGSGSYGKVYKAFDTRPKSFSSARYYAIKVLLKADVHSRDHEMQLRELKLQKKVSHHPNIVTFCGAFEENDFVFVVLEYCAGYDLFTAIVDKGLFIGKDQLIKSSFVKLLNAVHYCHQQGVFHRDLKPENILCSEDGTEIWLADFGLSTNRRVCHDFGCGSKAYMSPECIGKETNNVIYSAPLNDIWSLGVILVNLVTQHNPWNYAHSSDPCFDAFLENRDSLREALPISNPLNSILKRIFDFNPVSRINIPALRNEVLCLETFYARDDPNGELDTDAVPVFPADDQTESVPLEPSPVLADDGIQVEVKVDIQVDIGSPERASRANDSSSSWSNTEWNELKKRLLLLQGVLPPQKKLFVVGSHSVSGSRSSNSQDDLLVTPPHGPVDLAIEIPEIADEKLSTHLVRPKPRYAVNPPVDLRPGDVKFEKRVVEPSRVVGRLDHAITSFSI</sequence>
<keyword evidence="5 12" id="KW-0418">Kinase</keyword>
<keyword evidence="2 10" id="KW-0723">Serine/threonine-protein kinase</keyword>
<gene>
    <name evidence="12" type="ORF">F5878DRAFT_632217</name>
</gene>
<dbReference type="PROSITE" id="PS00107">
    <property type="entry name" value="PROTEIN_KINASE_ATP"/>
    <property type="match status" value="1"/>
</dbReference>
<dbReference type="GO" id="GO:0004674">
    <property type="term" value="F:protein serine/threonine kinase activity"/>
    <property type="evidence" value="ECO:0007669"/>
    <property type="project" value="UniProtKB-KW"/>
</dbReference>
<dbReference type="PROSITE" id="PS00108">
    <property type="entry name" value="PROTEIN_KINASE_ST"/>
    <property type="match status" value="1"/>
</dbReference>
<dbReference type="GO" id="GO:0007165">
    <property type="term" value="P:signal transduction"/>
    <property type="evidence" value="ECO:0007669"/>
    <property type="project" value="TreeGrafter"/>
</dbReference>
<dbReference type="PROSITE" id="PS50011">
    <property type="entry name" value="PROTEIN_KINASE_DOM"/>
    <property type="match status" value="1"/>
</dbReference>
<dbReference type="InterPro" id="IPR008271">
    <property type="entry name" value="Ser/Thr_kinase_AS"/>
</dbReference>
<protein>
    <recommendedName>
        <fullName evidence="1">non-specific serine/threonine protein kinase</fullName>
        <ecNumber evidence="1">2.7.11.1</ecNumber>
    </recommendedName>
</protein>
<evidence type="ECO:0000259" key="11">
    <source>
        <dbReference type="PROSITE" id="PS50011"/>
    </source>
</evidence>
<keyword evidence="6 9" id="KW-0067">ATP-binding</keyword>
<evidence type="ECO:0000256" key="6">
    <source>
        <dbReference type="ARBA" id="ARBA00022840"/>
    </source>
</evidence>
<evidence type="ECO:0000256" key="1">
    <source>
        <dbReference type="ARBA" id="ARBA00012513"/>
    </source>
</evidence>
<dbReference type="SMART" id="SM00220">
    <property type="entry name" value="S_TKc"/>
    <property type="match status" value="1"/>
</dbReference>
<dbReference type="PANTHER" id="PTHR43895:SF32">
    <property type="entry name" value="SERINE_THREONINE-PROTEIN KINASE CHK1"/>
    <property type="match status" value="1"/>
</dbReference>
<evidence type="ECO:0000256" key="4">
    <source>
        <dbReference type="ARBA" id="ARBA00022741"/>
    </source>
</evidence>